<evidence type="ECO:0000259" key="1">
    <source>
        <dbReference type="Pfam" id="PF00234"/>
    </source>
</evidence>
<dbReference type="Proteomes" id="UP001085076">
    <property type="component" value="Miscellaneous, Linkage group lg10"/>
</dbReference>
<dbReference type="Pfam" id="PF00234">
    <property type="entry name" value="Tryp_alpha_amyl"/>
    <property type="match status" value="1"/>
</dbReference>
<comment type="caution">
    <text evidence="2">The sequence shown here is derived from an EMBL/GenBank/DDBJ whole genome shotgun (WGS) entry which is preliminary data.</text>
</comment>
<name>A0A9D5H3M6_9LILI</name>
<dbReference type="Gene3D" id="1.10.110.10">
    <property type="entry name" value="Plant lipid-transfer and hydrophobic proteins"/>
    <property type="match status" value="1"/>
</dbReference>
<dbReference type="EMBL" id="JAGGNH010000010">
    <property type="protein sequence ID" value="KAJ0962088.1"/>
    <property type="molecule type" value="Genomic_DNA"/>
</dbReference>
<feature type="domain" description="Bifunctional inhibitor/plant lipid transfer protein/seed storage helical" evidence="1">
    <location>
        <begin position="3"/>
        <end position="90"/>
    </location>
</feature>
<reference evidence="2" key="1">
    <citation type="submission" date="2021-03" db="EMBL/GenBank/DDBJ databases">
        <authorList>
            <person name="Li Z."/>
            <person name="Yang C."/>
        </authorList>
    </citation>
    <scope>NUCLEOTIDE SEQUENCE</scope>
    <source>
        <strain evidence="2">Dzin_1.0</strain>
        <tissue evidence="2">Leaf</tissue>
    </source>
</reference>
<proteinExistence type="predicted"/>
<dbReference type="InterPro" id="IPR000528">
    <property type="entry name" value="Plant_nsLTP"/>
</dbReference>
<dbReference type="PRINTS" id="PR00382">
    <property type="entry name" value="LIPIDTRNSFER"/>
</dbReference>
<evidence type="ECO:0000313" key="2">
    <source>
        <dbReference type="EMBL" id="KAJ0962088.1"/>
    </source>
</evidence>
<gene>
    <name evidence="2" type="ORF">J5N97_029916</name>
</gene>
<sequence>MSCDVMSSLINNCENFMLHGPPEMAVSPQCCQGLLSLADIAGESILARKFICACIVSFIDDYGPNATTIARLPGLCRVSLGFPVDPNIDCRYIV</sequence>
<dbReference type="PROSITE" id="PS00597">
    <property type="entry name" value="PLANT_LTP"/>
    <property type="match status" value="1"/>
</dbReference>
<protein>
    <recommendedName>
        <fullName evidence="1">Bifunctional inhibitor/plant lipid transfer protein/seed storage helical domain-containing protein</fullName>
    </recommendedName>
</protein>
<dbReference type="AlphaFoldDB" id="A0A9D5H3M6"/>
<dbReference type="SUPFAM" id="SSF47699">
    <property type="entry name" value="Bifunctional inhibitor/lipid-transfer protein/seed storage 2S albumin"/>
    <property type="match status" value="1"/>
</dbReference>
<dbReference type="OrthoDB" id="1919446at2759"/>
<dbReference type="InterPro" id="IPR016140">
    <property type="entry name" value="Bifunc_inhib/LTP/seed_store"/>
</dbReference>
<evidence type="ECO:0000313" key="3">
    <source>
        <dbReference type="Proteomes" id="UP001085076"/>
    </source>
</evidence>
<dbReference type="PANTHER" id="PTHR33076">
    <property type="entry name" value="NON-SPECIFIC LIPID-TRANSFER PROTEIN 2-RELATED"/>
    <property type="match status" value="1"/>
</dbReference>
<dbReference type="GO" id="GO:0006869">
    <property type="term" value="P:lipid transport"/>
    <property type="evidence" value="ECO:0007669"/>
    <property type="project" value="InterPro"/>
</dbReference>
<keyword evidence="3" id="KW-1185">Reference proteome</keyword>
<dbReference type="InterPro" id="IPR036312">
    <property type="entry name" value="Bifun_inhib/LTP/seed_sf"/>
</dbReference>
<organism evidence="2 3">
    <name type="scientific">Dioscorea zingiberensis</name>
    <dbReference type="NCBI Taxonomy" id="325984"/>
    <lineage>
        <taxon>Eukaryota</taxon>
        <taxon>Viridiplantae</taxon>
        <taxon>Streptophyta</taxon>
        <taxon>Embryophyta</taxon>
        <taxon>Tracheophyta</taxon>
        <taxon>Spermatophyta</taxon>
        <taxon>Magnoliopsida</taxon>
        <taxon>Liliopsida</taxon>
        <taxon>Dioscoreales</taxon>
        <taxon>Dioscoreaceae</taxon>
        <taxon>Dioscorea</taxon>
    </lineage>
</organism>
<reference evidence="2" key="2">
    <citation type="journal article" date="2022" name="Hortic Res">
        <title>The genome of Dioscorea zingiberensis sheds light on the biosynthesis, origin and evolution of the medicinally important diosgenin saponins.</title>
        <authorList>
            <person name="Li Y."/>
            <person name="Tan C."/>
            <person name="Li Z."/>
            <person name="Guo J."/>
            <person name="Li S."/>
            <person name="Chen X."/>
            <person name="Wang C."/>
            <person name="Dai X."/>
            <person name="Yang H."/>
            <person name="Song W."/>
            <person name="Hou L."/>
            <person name="Xu J."/>
            <person name="Tong Z."/>
            <person name="Xu A."/>
            <person name="Yuan X."/>
            <person name="Wang W."/>
            <person name="Yang Q."/>
            <person name="Chen L."/>
            <person name="Sun Z."/>
            <person name="Wang K."/>
            <person name="Pan B."/>
            <person name="Chen J."/>
            <person name="Bao Y."/>
            <person name="Liu F."/>
            <person name="Qi X."/>
            <person name="Gang D.R."/>
            <person name="Wen J."/>
            <person name="Li J."/>
        </authorList>
    </citation>
    <scope>NUCLEOTIDE SEQUENCE</scope>
    <source>
        <strain evidence="2">Dzin_1.0</strain>
    </source>
</reference>
<accession>A0A9D5H3M6</accession>
<dbReference type="GO" id="GO:0008289">
    <property type="term" value="F:lipid binding"/>
    <property type="evidence" value="ECO:0007669"/>
    <property type="project" value="InterPro"/>
</dbReference>